<dbReference type="GO" id="GO:0008242">
    <property type="term" value="F:omega peptidase activity"/>
    <property type="evidence" value="ECO:0007669"/>
    <property type="project" value="TreeGrafter"/>
</dbReference>
<reference evidence="2" key="1">
    <citation type="submission" date="2022-06" db="EMBL/GenBank/DDBJ databases">
        <authorList>
            <consortium name="SYNGENTA / RWTH Aachen University"/>
        </authorList>
    </citation>
    <scope>NUCLEOTIDE SEQUENCE</scope>
</reference>
<proteinExistence type="predicted"/>
<dbReference type="InterPro" id="IPR029055">
    <property type="entry name" value="Ntn_hydrolases_N"/>
</dbReference>
<dbReference type="InterPro" id="IPR052373">
    <property type="entry name" value="Gamma-glu_amide_hydrolase"/>
</dbReference>
<accession>A0AAV0B8A2</accession>
<dbReference type="AlphaFoldDB" id="A0AAV0B8A2"/>
<comment type="caution">
    <text evidence="2">The sequence shown here is derived from an EMBL/GenBank/DDBJ whole genome shotgun (WGS) entry which is preliminary data.</text>
</comment>
<dbReference type="PROSITE" id="PS51278">
    <property type="entry name" value="GATASE_TYPE_2"/>
    <property type="match status" value="1"/>
</dbReference>
<dbReference type="GO" id="GO:0006751">
    <property type="term" value="P:glutathione catabolic process"/>
    <property type="evidence" value="ECO:0007669"/>
    <property type="project" value="TreeGrafter"/>
</dbReference>
<gene>
    <name evidence="2" type="ORF">PPACK8108_LOCUS16549</name>
</gene>
<dbReference type="GO" id="GO:0005737">
    <property type="term" value="C:cytoplasm"/>
    <property type="evidence" value="ECO:0007669"/>
    <property type="project" value="TreeGrafter"/>
</dbReference>
<evidence type="ECO:0000259" key="1">
    <source>
        <dbReference type="PROSITE" id="PS51278"/>
    </source>
</evidence>
<dbReference type="PANTHER" id="PTHR43187:SF1">
    <property type="entry name" value="GLUTAMINE AMIDOTRANSFERASE DUG3-RELATED"/>
    <property type="match status" value="1"/>
</dbReference>
<feature type="domain" description="Glutamine amidotransferase type-2" evidence="1">
    <location>
        <begin position="1"/>
        <end position="151"/>
    </location>
</feature>
<sequence length="151" mass="17222">MYMWSWVSSAHVRASTSGALSEENPHPWIYGLLLWMHSGGLDHITDFDLINRKLQASLLDKFFNYPQGCTDSKWAFALFLNELSKVSQPGLSSFPYTTLKDTMFKTIQMIKEPHKESNIKELIMLNFTVTNRKSVVPTRYVTSLTDKAAGL</sequence>
<dbReference type="Proteomes" id="UP001153365">
    <property type="component" value="Unassembled WGS sequence"/>
</dbReference>
<evidence type="ECO:0000313" key="2">
    <source>
        <dbReference type="EMBL" id="CAH7683179.1"/>
    </source>
</evidence>
<organism evidence="2 3">
    <name type="scientific">Phakopsora pachyrhizi</name>
    <name type="common">Asian soybean rust disease fungus</name>
    <dbReference type="NCBI Taxonomy" id="170000"/>
    <lineage>
        <taxon>Eukaryota</taxon>
        <taxon>Fungi</taxon>
        <taxon>Dikarya</taxon>
        <taxon>Basidiomycota</taxon>
        <taxon>Pucciniomycotina</taxon>
        <taxon>Pucciniomycetes</taxon>
        <taxon>Pucciniales</taxon>
        <taxon>Phakopsoraceae</taxon>
        <taxon>Phakopsora</taxon>
    </lineage>
</organism>
<keyword evidence="3" id="KW-1185">Reference proteome</keyword>
<dbReference type="GO" id="GO:0061672">
    <property type="term" value="C:glutathione hydrolase complex"/>
    <property type="evidence" value="ECO:0007669"/>
    <property type="project" value="TreeGrafter"/>
</dbReference>
<dbReference type="EMBL" id="CALTRL010004515">
    <property type="protein sequence ID" value="CAH7683179.1"/>
    <property type="molecule type" value="Genomic_DNA"/>
</dbReference>
<dbReference type="InterPro" id="IPR017932">
    <property type="entry name" value="GATase_2_dom"/>
</dbReference>
<dbReference type="Gene3D" id="3.60.20.10">
    <property type="entry name" value="Glutamine Phosphoribosylpyrophosphate, subunit 1, domain 1"/>
    <property type="match status" value="1"/>
</dbReference>
<protein>
    <recommendedName>
        <fullName evidence="1">Glutamine amidotransferase type-2 domain-containing protein</fullName>
    </recommendedName>
</protein>
<dbReference type="PANTHER" id="PTHR43187">
    <property type="entry name" value="GLUTAMINE AMIDOTRANSFERASE DUG3-RELATED"/>
    <property type="match status" value="1"/>
</dbReference>
<evidence type="ECO:0000313" key="3">
    <source>
        <dbReference type="Proteomes" id="UP001153365"/>
    </source>
</evidence>
<name>A0AAV0B8A2_PHAPC</name>
<dbReference type="SUPFAM" id="SSF56235">
    <property type="entry name" value="N-terminal nucleophile aminohydrolases (Ntn hydrolases)"/>
    <property type="match status" value="1"/>
</dbReference>